<dbReference type="HOGENOM" id="CLU_046151_0_0_1"/>
<gene>
    <name evidence="2" type="ORF">PDE_02017</name>
</gene>
<dbReference type="STRING" id="933388.S7ZEG1"/>
<dbReference type="OrthoDB" id="4364700at2759"/>
<evidence type="ECO:0000313" key="2">
    <source>
        <dbReference type="EMBL" id="EPS27076.1"/>
    </source>
</evidence>
<name>S7ZEG1_PENO1</name>
<evidence type="ECO:0000256" key="1">
    <source>
        <dbReference type="SAM" id="MobiDB-lite"/>
    </source>
</evidence>
<reference evidence="2 3" key="1">
    <citation type="journal article" date="2013" name="PLoS ONE">
        <title>Genomic and secretomic analyses reveal unique features of the lignocellulolytic enzyme system of Penicillium decumbens.</title>
        <authorList>
            <person name="Liu G."/>
            <person name="Zhang L."/>
            <person name="Wei X."/>
            <person name="Zou G."/>
            <person name="Qin Y."/>
            <person name="Ma L."/>
            <person name="Li J."/>
            <person name="Zheng H."/>
            <person name="Wang S."/>
            <person name="Wang C."/>
            <person name="Xun L."/>
            <person name="Zhao G.-P."/>
            <person name="Zhou Z."/>
            <person name="Qu Y."/>
        </authorList>
    </citation>
    <scope>NUCLEOTIDE SEQUENCE [LARGE SCALE GENOMIC DNA]</scope>
    <source>
        <strain evidence="3">114-2 / CGMCC 5302</strain>
    </source>
</reference>
<dbReference type="Proteomes" id="UP000019376">
    <property type="component" value="Unassembled WGS sequence"/>
</dbReference>
<organism evidence="2 3">
    <name type="scientific">Penicillium oxalicum (strain 114-2 / CGMCC 5302)</name>
    <name type="common">Penicillium decumbens</name>
    <dbReference type="NCBI Taxonomy" id="933388"/>
    <lineage>
        <taxon>Eukaryota</taxon>
        <taxon>Fungi</taxon>
        <taxon>Dikarya</taxon>
        <taxon>Ascomycota</taxon>
        <taxon>Pezizomycotina</taxon>
        <taxon>Eurotiomycetes</taxon>
        <taxon>Eurotiomycetidae</taxon>
        <taxon>Eurotiales</taxon>
        <taxon>Aspergillaceae</taxon>
        <taxon>Penicillium</taxon>
    </lineage>
</organism>
<feature type="region of interest" description="Disordered" evidence="1">
    <location>
        <begin position="326"/>
        <end position="346"/>
    </location>
</feature>
<sequence length="346" mass="39278">MTRPKIPQKIPKDLSISVPEEMSNWEKEARQRRVWGTSIHKQAGLRSGSEITFRQYLQLRVLWSKRQGIHKARDDLELGQFHIEATNWLAHFRPFQNYLNCLVNGINGDLDLGQFKYPLVLQLHTKSLAQVKAYRNDVISPNEEVVNVSLLTFLFAICAEHPALASMMGWTPQRVRLAAKFKKGTMKCHPDGLLVSDLTRQIELLVETKVGSRKKHGAPVFWQEAAELVCALSMSSLKGMHPSRAIVVSQDDQELYLAKAFASDEYIGFLSGVGVPEDEGKPKSENDFLRIKQWRPWRLTSREEVKQFAGLLLALILKARAAEEAARDAQEAESTGETEEVFLNER</sequence>
<dbReference type="EMBL" id="KB644409">
    <property type="protein sequence ID" value="EPS27076.1"/>
    <property type="molecule type" value="Genomic_DNA"/>
</dbReference>
<evidence type="ECO:0000313" key="3">
    <source>
        <dbReference type="Proteomes" id="UP000019376"/>
    </source>
</evidence>
<keyword evidence="3" id="KW-1185">Reference proteome</keyword>
<feature type="compositionally biased region" description="Acidic residues" evidence="1">
    <location>
        <begin position="334"/>
        <end position="346"/>
    </location>
</feature>
<dbReference type="AlphaFoldDB" id="S7ZEG1"/>
<protein>
    <submittedName>
        <fullName evidence="2">Uncharacterized protein</fullName>
    </submittedName>
</protein>
<dbReference type="PhylomeDB" id="S7ZEG1"/>
<proteinExistence type="predicted"/>
<accession>S7ZEG1</accession>